<dbReference type="RefSeq" id="WP_114435326.1">
    <property type="nucleotide sequence ID" value="NZ_QPJI01000019.1"/>
</dbReference>
<protein>
    <submittedName>
        <fullName evidence="1">Uncharacterized protein</fullName>
    </submittedName>
</protein>
<evidence type="ECO:0000313" key="2">
    <source>
        <dbReference type="Proteomes" id="UP000253647"/>
    </source>
</evidence>
<organism evidence="1 2">
    <name type="scientific">Marinobacter nauticus</name>
    <name type="common">Marinobacter hydrocarbonoclasticus</name>
    <name type="synonym">Marinobacter aquaeolei</name>
    <dbReference type="NCBI Taxonomy" id="2743"/>
    <lineage>
        <taxon>Bacteria</taxon>
        <taxon>Pseudomonadati</taxon>
        <taxon>Pseudomonadota</taxon>
        <taxon>Gammaproteobacteria</taxon>
        <taxon>Pseudomonadales</taxon>
        <taxon>Marinobacteraceae</taxon>
        <taxon>Marinobacter</taxon>
    </lineage>
</organism>
<dbReference type="Proteomes" id="UP000253647">
    <property type="component" value="Unassembled WGS sequence"/>
</dbReference>
<dbReference type="AlphaFoldDB" id="A0A368X5S5"/>
<dbReference type="EMBL" id="QPJI01000019">
    <property type="protein sequence ID" value="RCW63293.1"/>
    <property type="molecule type" value="Genomic_DNA"/>
</dbReference>
<name>A0A368X5S5_MARNT</name>
<reference evidence="1 2" key="1">
    <citation type="submission" date="2018-07" db="EMBL/GenBank/DDBJ databases">
        <title>Freshwater and sediment microbial communities from various areas in North America, analyzing microbe dynamics in response to fracking.</title>
        <authorList>
            <person name="Lamendella R."/>
        </authorList>
    </citation>
    <scope>NUCLEOTIDE SEQUENCE [LARGE SCALE GENOMIC DNA]</scope>
    <source>
        <strain evidence="1 2">105B</strain>
    </source>
</reference>
<proteinExistence type="predicted"/>
<sequence>MRDKRLEDVVELTDQMASLLSETRMSSDHPFAADKERLLKTWNIMRQSMGATFNPAERMMGREFNEPQSNAKLSNVVYLNTGTNN</sequence>
<gene>
    <name evidence="1" type="ORF">DET61_11960</name>
</gene>
<evidence type="ECO:0000313" key="1">
    <source>
        <dbReference type="EMBL" id="RCW63293.1"/>
    </source>
</evidence>
<comment type="caution">
    <text evidence="1">The sequence shown here is derived from an EMBL/GenBank/DDBJ whole genome shotgun (WGS) entry which is preliminary data.</text>
</comment>
<accession>A0A368X5S5</accession>